<sequence>MQHKIHFSKLTLLSAIAGTAFSFSVLAQAADKAEESAVSDAWLDGKAETVLLLNENLNSFTINTDVSDGVVLLTGEVESKVDRRLAEELITSVDGVKSVKNKLRIANEEPLGNKISREYVDAKIATVVKTRLLMDREVSGTDIDVASENGTIILRGFVTSGAEKDLAEAIAHNTNDVDNVENKLKISG</sequence>
<feature type="signal peptide" evidence="1">
    <location>
        <begin position="1"/>
        <end position="29"/>
    </location>
</feature>
<feature type="domain" description="BON" evidence="2">
    <location>
        <begin position="39"/>
        <end position="107"/>
    </location>
</feature>
<dbReference type="InterPro" id="IPR007055">
    <property type="entry name" value="BON_dom"/>
</dbReference>
<evidence type="ECO:0000313" key="4">
    <source>
        <dbReference type="Proteomes" id="UP001205566"/>
    </source>
</evidence>
<dbReference type="InterPro" id="IPR051686">
    <property type="entry name" value="Lipoprotein_DolP"/>
</dbReference>
<dbReference type="Pfam" id="PF04972">
    <property type="entry name" value="BON"/>
    <property type="match status" value="2"/>
</dbReference>
<dbReference type="Gene3D" id="3.30.1340.30">
    <property type="match status" value="2"/>
</dbReference>
<name>A0ABT1NYY8_9GAMM</name>
<dbReference type="PROSITE" id="PS50914">
    <property type="entry name" value="BON"/>
    <property type="match status" value="2"/>
</dbReference>
<dbReference type="PANTHER" id="PTHR34606">
    <property type="entry name" value="BON DOMAIN-CONTAINING PROTEIN"/>
    <property type="match status" value="1"/>
</dbReference>
<dbReference type="PROSITE" id="PS00430">
    <property type="entry name" value="TONB_DEPENDENT_REC_1"/>
    <property type="match status" value="1"/>
</dbReference>
<gene>
    <name evidence="3" type="ORF">HXX02_03490</name>
</gene>
<evidence type="ECO:0000259" key="2">
    <source>
        <dbReference type="PROSITE" id="PS50914"/>
    </source>
</evidence>
<dbReference type="InterPro" id="IPR010916">
    <property type="entry name" value="TonB_box_CS"/>
</dbReference>
<dbReference type="SMART" id="SM00749">
    <property type="entry name" value="BON"/>
    <property type="match status" value="2"/>
</dbReference>
<accession>A0ABT1NYY8</accession>
<dbReference type="InterPro" id="IPR014004">
    <property type="entry name" value="Transpt-assoc_nodulatn_dom_bac"/>
</dbReference>
<comment type="caution">
    <text evidence="3">The sequence shown here is derived from an EMBL/GenBank/DDBJ whole genome shotgun (WGS) entry which is preliminary data.</text>
</comment>
<evidence type="ECO:0000313" key="3">
    <source>
        <dbReference type="EMBL" id="MCQ3828497.1"/>
    </source>
</evidence>
<dbReference type="EMBL" id="JACASI010000012">
    <property type="protein sequence ID" value="MCQ3828497.1"/>
    <property type="molecule type" value="Genomic_DNA"/>
</dbReference>
<organism evidence="3 4">
    <name type="scientific">Microbulbifer elongatus</name>
    <dbReference type="NCBI Taxonomy" id="86173"/>
    <lineage>
        <taxon>Bacteria</taxon>
        <taxon>Pseudomonadati</taxon>
        <taxon>Pseudomonadota</taxon>
        <taxon>Gammaproteobacteria</taxon>
        <taxon>Cellvibrionales</taxon>
        <taxon>Microbulbiferaceae</taxon>
        <taxon>Microbulbifer</taxon>
    </lineage>
</organism>
<proteinExistence type="predicted"/>
<dbReference type="PANTHER" id="PTHR34606:SF15">
    <property type="entry name" value="BON DOMAIN-CONTAINING PROTEIN"/>
    <property type="match status" value="1"/>
</dbReference>
<feature type="domain" description="BON" evidence="2">
    <location>
        <begin position="120"/>
        <end position="188"/>
    </location>
</feature>
<keyword evidence="4" id="KW-1185">Reference proteome</keyword>
<feature type="chain" id="PRO_5045408330" evidence="1">
    <location>
        <begin position="30"/>
        <end position="188"/>
    </location>
</feature>
<evidence type="ECO:0000256" key="1">
    <source>
        <dbReference type="SAM" id="SignalP"/>
    </source>
</evidence>
<dbReference type="Proteomes" id="UP001205566">
    <property type="component" value="Unassembled WGS sequence"/>
</dbReference>
<protein>
    <submittedName>
        <fullName evidence="3">BON domain-containing protein</fullName>
    </submittedName>
</protein>
<keyword evidence="1" id="KW-0732">Signal</keyword>
<dbReference type="RefSeq" id="WP_255873333.1">
    <property type="nucleotide sequence ID" value="NZ_JACASI010000012.1"/>
</dbReference>
<reference evidence="3" key="1">
    <citation type="thesis" date="2020" institute="Technische Universitat Dresden" country="Dresden, Germany">
        <title>The Agarolytic System of Microbulbifer elongatus PORT2, Isolated from Batu Karas, Pangandaran West Java Indonesia.</title>
        <authorList>
            <person name="Anggraeni S.R."/>
        </authorList>
    </citation>
    <scope>NUCLEOTIDE SEQUENCE</scope>
    <source>
        <strain evidence="3">PORT2</strain>
    </source>
</reference>